<proteinExistence type="predicted"/>
<organism evidence="2 3">
    <name type="scientific">Acipenser oxyrinchus oxyrinchus</name>
    <dbReference type="NCBI Taxonomy" id="40147"/>
    <lineage>
        <taxon>Eukaryota</taxon>
        <taxon>Metazoa</taxon>
        <taxon>Chordata</taxon>
        <taxon>Craniata</taxon>
        <taxon>Vertebrata</taxon>
        <taxon>Euteleostomi</taxon>
        <taxon>Actinopterygii</taxon>
        <taxon>Chondrostei</taxon>
        <taxon>Acipenseriformes</taxon>
        <taxon>Acipenseridae</taxon>
        <taxon>Acipenser</taxon>
    </lineage>
</organism>
<protein>
    <submittedName>
        <fullName evidence="2">Uncharacterized protein</fullName>
    </submittedName>
</protein>
<sequence>MLVSMSFEVSCCLLLSLSLDLGGLLLASGNDRLCQEGEQLLTRGAKKVDTPSECMLKCTLQTYLWMTARRDRVTVRLHKAIPGKEDELCWSLQLEHGKGELLQKAFVLLPLRDGALDLTAPLELRPTFPAEPDLLSPHSGQAALSQECGLRFDITKAFTASENTLQFCVEPILSGHPAPSSLTGALECPPFLATVWRRHRQPPG</sequence>
<keyword evidence="1" id="KW-0732">Signal</keyword>
<dbReference type="Proteomes" id="UP001230051">
    <property type="component" value="Unassembled WGS sequence"/>
</dbReference>
<dbReference type="EMBL" id="JAGXEW010000014">
    <property type="protein sequence ID" value="KAK1163891.1"/>
    <property type="molecule type" value="Genomic_DNA"/>
</dbReference>
<feature type="signal peptide" evidence="1">
    <location>
        <begin position="1"/>
        <end position="27"/>
    </location>
</feature>
<name>A0AAD8G3N3_ACIOX</name>
<evidence type="ECO:0000313" key="2">
    <source>
        <dbReference type="EMBL" id="KAK1163891.1"/>
    </source>
</evidence>
<comment type="caution">
    <text evidence="2">The sequence shown here is derived from an EMBL/GenBank/DDBJ whole genome shotgun (WGS) entry which is preliminary data.</text>
</comment>
<reference evidence="2" key="1">
    <citation type="submission" date="2022-02" db="EMBL/GenBank/DDBJ databases">
        <title>Atlantic sturgeon de novo genome assembly.</title>
        <authorList>
            <person name="Stock M."/>
            <person name="Klopp C."/>
            <person name="Guiguen Y."/>
            <person name="Cabau C."/>
            <person name="Parinello H."/>
            <person name="Santidrian Yebra-Pimentel E."/>
            <person name="Kuhl H."/>
            <person name="Dirks R.P."/>
            <person name="Guessner J."/>
            <person name="Wuertz S."/>
            <person name="Du K."/>
            <person name="Schartl M."/>
        </authorList>
    </citation>
    <scope>NUCLEOTIDE SEQUENCE</scope>
    <source>
        <strain evidence="2">STURGEONOMICS-FGT-2020</strain>
        <tissue evidence="2">Whole blood</tissue>
    </source>
</reference>
<dbReference type="AlphaFoldDB" id="A0AAD8G3N3"/>
<gene>
    <name evidence="2" type="ORF">AOXY_G15825</name>
</gene>
<evidence type="ECO:0000256" key="1">
    <source>
        <dbReference type="SAM" id="SignalP"/>
    </source>
</evidence>
<accession>A0AAD8G3N3</accession>
<evidence type="ECO:0000313" key="3">
    <source>
        <dbReference type="Proteomes" id="UP001230051"/>
    </source>
</evidence>
<feature type="chain" id="PRO_5042214670" evidence="1">
    <location>
        <begin position="28"/>
        <end position="204"/>
    </location>
</feature>
<keyword evidence="3" id="KW-1185">Reference proteome</keyword>